<dbReference type="STRING" id="1963862.B4O97_18450"/>
<dbReference type="RefSeq" id="WP_083052996.1">
    <property type="nucleotide sequence ID" value="NZ_MWQY01000035.1"/>
</dbReference>
<keyword evidence="1" id="KW-0732">Signal</keyword>
<sequence length="80" mass="8377">MQTLKNTGPMIIVALTSFLFSCAGGAGGGSLSDTQLFAEGFSAWFFGSIQIGVDDEYIDETTDFSGIVEETDHTGTGTIT</sequence>
<dbReference type="PROSITE" id="PS51257">
    <property type="entry name" value="PROKAR_LIPOPROTEIN"/>
    <property type="match status" value="1"/>
</dbReference>
<protein>
    <submittedName>
        <fullName evidence="2">Uncharacterized protein</fullName>
    </submittedName>
</protein>
<organism evidence="2 3">
    <name type="scientific">Marispirochaeta aestuarii</name>
    <dbReference type="NCBI Taxonomy" id="1963862"/>
    <lineage>
        <taxon>Bacteria</taxon>
        <taxon>Pseudomonadati</taxon>
        <taxon>Spirochaetota</taxon>
        <taxon>Spirochaetia</taxon>
        <taxon>Spirochaetales</taxon>
        <taxon>Spirochaetaceae</taxon>
        <taxon>Marispirochaeta</taxon>
    </lineage>
</organism>
<evidence type="ECO:0000313" key="3">
    <source>
        <dbReference type="Proteomes" id="UP000192343"/>
    </source>
</evidence>
<name>A0A1Y1RT02_9SPIO</name>
<accession>A0A1Y1RT02</accession>
<keyword evidence="3" id="KW-1185">Reference proteome</keyword>
<feature type="signal peptide" evidence="1">
    <location>
        <begin position="1"/>
        <end position="26"/>
    </location>
</feature>
<evidence type="ECO:0000256" key="1">
    <source>
        <dbReference type="SAM" id="SignalP"/>
    </source>
</evidence>
<evidence type="ECO:0000313" key="2">
    <source>
        <dbReference type="EMBL" id="ORC30232.1"/>
    </source>
</evidence>
<reference evidence="2 3" key="1">
    <citation type="submission" date="2017-03" db="EMBL/GenBank/DDBJ databases">
        <title>Draft Genome sequence of Marispirochaeta sp. strain JC444.</title>
        <authorList>
            <person name="Shivani Y."/>
            <person name="Subhash Y."/>
            <person name="Sasikala C."/>
            <person name="Ramana C."/>
        </authorList>
    </citation>
    <scope>NUCLEOTIDE SEQUENCE [LARGE SCALE GENOMIC DNA]</scope>
    <source>
        <strain evidence="2 3">JC444</strain>
    </source>
</reference>
<proteinExistence type="predicted"/>
<feature type="chain" id="PRO_5011003282" evidence="1">
    <location>
        <begin position="27"/>
        <end position="80"/>
    </location>
</feature>
<comment type="caution">
    <text evidence="2">The sequence shown here is derived from an EMBL/GenBank/DDBJ whole genome shotgun (WGS) entry which is preliminary data.</text>
</comment>
<dbReference type="AlphaFoldDB" id="A0A1Y1RT02"/>
<dbReference type="EMBL" id="MWQY01000035">
    <property type="protein sequence ID" value="ORC30232.1"/>
    <property type="molecule type" value="Genomic_DNA"/>
</dbReference>
<dbReference type="Proteomes" id="UP000192343">
    <property type="component" value="Unassembled WGS sequence"/>
</dbReference>
<gene>
    <name evidence="2" type="ORF">B4O97_18450</name>
</gene>